<dbReference type="Pfam" id="PF19514">
    <property type="entry name" value="MobC_2"/>
    <property type="match status" value="1"/>
</dbReference>
<protein>
    <recommendedName>
        <fullName evidence="3">Mobilisation protein (MobC)</fullName>
    </recommendedName>
</protein>
<dbReference type="EMBL" id="FOXQ01000002">
    <property type="protein sequence ID" value="SFP79908.1"/>
    <property type="molecule type" value="Genomic_DNA"/>
</dbReference>
<accession>A0A1I5TAA5</accession>
<dbReference type="STRING" id="1465490.SAMN05444277_10212"/>
<evidence type="ECO:0000313" key="2">
    <source>
        <dbReference type="Proteomes" id="UP000199031"/>
    </source>
</evidence>
<evidence type="ECO:0000313" key="1">
    <source>
        <dbReference type="EMBL" id="SFP79908.1"/>
    </source>
</evidence>
<proteinExistence type="predicted"/>
<sequence>MRRLIKTSEKLAGSGKKCLKLEDCNFSAIGQMNGCRTTGSGRPTLGTRGRCIINEFLIFKRENDNVMKEKKANRSKRIICRLTPEELAKLEKKWKASACRKLSDYIRHSLFDKPIITTYRNSSQDDLMAELTRLRNELNNVGNNFNQVVKKMHTLHHVPEFRSWLIAYEIEKNILSNKVDDIRNTVKKLLGIWLQ</sequence>
<keyword evidence="2" id="KW-1185">Reference proteome</keyword>
<evidence type="ECO:0008006" key="3">
    <source>
        <dbReference type="Google" id="ProtNLM"/>
    </source>
</evidence>
<dbReference type="Proteomes" id="UP000199031">
    <property type="component" value="Unassembled WGS sequence"/>
</dbReference>
<reference evidence="1 2" key="1">
    <citation type="submission" date="2016-10" db="EMBL/GenBank/DDBJ databases">
        <authorList>
            <person name="de Groot N.N."/>
        </authorList>
    </citation>
    <scope>NUCLEOTIDE SEQUENCE [LARGE SCALE GENOMIC DNA]</scope>
    <source>
        <strain evidence="1 2">DSM 28286</strain>
    </source>
</reference>
<gene>
    <name evidence="1" type="ORF">SAMN05444277_10212</name>
</gene>
<dbReference type="InterPro" id="IPR045788">
    <property type="entry name" value="MobC_2"/>
</dbReference>
<dbReference type="AlphaFoldDB" id="A0A1I5TAA5"/>
<name>A0A1I5TAA5_9BACT</name>
<organism evidence="1 2">
    <name type="scientific">Parafilimonas terrae</name>
    <dbReference type="NCBI Taxonomy" id="1465490"/>
    <lineage>
        <taxon>Bacteria</taxon>
        <taxon>Pseudomonadati</taxon>
        <taxon>Bacteroidota</taxon>
        <taxon>Chitinophagia</taxon>
        <taxon>Chitinophagales</taxon>
        <taxon>Chitinophagaceae</taxon>
        <taxon>Parafilimonas</taxon>
    </lineage>
</organism>